<organism evidence="4 5">
    <name type="scientific">Candidatus Enterococcus wittei</name>
    <dbReference type="NCBI Taxonomy" id="1987383"/>
    <lineage>
        <taxon>Bacteria</taxon>
        <taxon>Bacillati</taxon>
        <taxon>Bacillota</taxon>
        <taxon>Bacilli</taxon>
        <taxon>Lactobacillales</taxon>
        <taxon>Enterococcaceae</taxon>
        <taxon>Enterococcus</taxon>
    </lineage>
</organism>
<dbReference type="RefSeq" id="WP_086283808.1">
    <property type="nucleotide sequence ID" value="NZ_NGMO01000001.1"/>
</dbReference>
<reference evidence="4 5" key="1">
    <citation type="submission" date="2017-05" db="EMBL/GenBank/DDBJ databases">
        <title>The Genome Sequence of Enterococcus sp. 10A9_DIV0425.</title>
        <authorList>
            <consortium name="The Broad Institute Genomics Platform"/>
            <consortium name="The Broad Institute Genomic Center for Infectious Diseases"/>
            <person name="Earl A."/>
            <person name="Manson A."/>
            <person name="Schwartman J."/>
            <person name="Gilmore M."/>
            <person name="Abouelleil A."/>
            <person name="Cao P."/>
            <person name="Chapman S."/>
            <person name="Cusick C."/>
            <person name="Shea T."/>
            <person name="Young S."/>
            <person name="Neafsey D."/>
            <person name="Nusbaum C."/>
            <person name="Birren B."/>
        </authorList>
    </citation>
    <scope>NUCLEOTIDE SEQUENCE [LARGE SCALE GENOMIC DNA]</scope>
    <source>
        <strain evidence="4 5">10A9_DIV0425</strain>
    </source>
</reference>
<evidence type="ECO:0000313" key="4">
    <source>
        <dbReference type="EMBL" id="OTP12380.1"/>
    </source>
</evidence>
<dbReference type="InterPro" id="IPR000182">
    <property type="entry name" value="GNAT_dom"/>
</dbReference>
<protein>
    <recommendedName>
        <fullName evidence="3">N-acetyltransferase domain-containing protein</fullName>
    </recommendedName>
</protein>
<dbReference type="GO" id="GO:0016747">
    <property type="term" value="F:acyltransferase activity, transferring groups other than amino-acyl groups"/>
    <property type="evidence" value="ECO:0007669"/>
    <property type="project" value="InterPro"/>
</dbReference>
<dbReference type="PROSITE" id="PS51186">
    <property type="entry name" value="GNAT"/>
    <property type="match status" value="1"/>
</dbReference>
<accession>A0A2C9XQC3</accession>
<dbReference type="Pfam" id="PF00583">
    <property type="entry name" value="Acetyltransf_1"/>
    <property type="match status" value="1"/>
</dbReference>
<dbReference type="STRING" id="1987383.A5844_000613"/>
<dbReference type="PANTHER" id="PTHR43072:SF23">
    <property type="entry name" value="UPF0039 PROTEIN C11D3.02C"/>
    <property type="match status" value="1"/>
</dbReference>
<feature type="domain" description="N-acetyltransferase" evidence="3">
    <location>
        <begin position="6"/>
        <end position="164"/>
    </location>
</feature>
<dbReference type="SUPFAM" id="SSF55729">
    <property type="entry name" value="Acyl-CoA N-acyltransferases (Nat)"/>
    <property type="match status" value="1"/>
</dbReference>
<keyword evidence="5" id="KW-1185">Reference proteome</keyword>
<evidence type="ECO:0000313" key="5">
    <source>
        <dbReference type="Proteomes" id="UP000194933"/>
    </source>
</evidence>
<proteinExistence type="predicted"/>
<sequence length="172" mass="19720">MRKITIYYSIATIQDLPKIVAIYNQSIASKQSTADIEPVTVLSRESWFNAHTPNKRPLWIIKKDQRIIGWISLSDFYGRPAYSHTAEISIYLDETVRGQKLGQQALEFVESQLDRLAVHIVLAFVFNVNQASRRLFLKNGYEVWGDLPAVAQMDEAILDLMILGKNYKDKTD</sequence>
<name>A0A2C9XQC3_9ENTE</name>
<dbReference type="Proteomes" id="UP000194933">
    <property type="component" value="Unassembled WGS sequence"/>
</dbReference>
<dbReference type="PANTHER" id="PTHR43072">
    <property type="entry name" value="N-ACETYLTRANSFERASE"/>
    <property type="match status" value="1"/>
</dbReference>
<dbReference type="EMBL" id="NGMO01000001">
    <property type="protein sequence ID" value="OTP12380.1"/>
    <property type="molecule type" value="Genomic_DNA"/>
</dbReference>
<dbReference type="InterPro" id="IPR016181">
    <property type="entry name" value="Acyl_CoA_acyltransferase"/>
</dbReference>
<keyword evidence="2" id="KW-0012">Acyltransferase</keyword>
<gene>
    <name evidence="4" type="ORF">A5844_000613</name>
</gene>
<dbReference type="CDD" id="cd04301">
    <property type="entry name" value="NAT_SF"/>
    <property type="match status" value="1"/>
</dbReference>
<evidence type="ECO:0000259" key="3">
    <source>
        <dbReference type="PROSITE" id="PS51186"/>
    </source>
</evidence>
<comment type="caution">
    <text evidence="4">The sequence shown here is derived from an EMBL/GenBank/DDBJ whole genome shotgun (WGS) entry which is preliminary data.</text>
</comment>
<evidence type="ECO:0000256" key="2">
    <source>
        <dbReference type="ARBA" id="ARBA00023315"/>
    </source>
</evidence>
<dbReference type="Gene3D" id="3.40.630.30">
    <property type="match status" value="1"/>
</dbReference>
<dbReference type="AlphaFoldDB" id="A0A2C9XQC3"/>
<keyword evidence="1" id="KW-0808">Transferase</keyword>
<evidence type="ECO:0000256" key="1">
    <source>
        <dbReference type="ARBA" id="ARBA00022679"/>
    </source>
</evidence>